<keyword evidence="1" id="KW-0472">Membrane</keyword>
<name>A0AAN8FI01_TRICO</name>
<keyword evidence="3" id="KW-1185">Reference proteome</keyword>
<comment type="caution">
    <text evidence="2">The sequence shown here is derived from an EMBL/GenBank/DDBJ whole genome shotgun (WGS) entry which is preliminary data.</text>
</comment>
<evidence type="ECO:0000256" key="1">
    <source>
        <dbReference type="SAM" id="Phobius"/>
    </source>
</evidence>
<dbReference type="AlphaFoldDB" id="A0AAN8FI01"/>
<organism evidence="2 3">
    <name type="scientific">Trichostrongylus colubriformis</name>
    <name type="common">Black scour worm</name>
    <dbReference type="NCBI Taxonomy" id="6319"/>
    <lineage>
        <taxon>Eukaryota</taxon>
        <taxon>Metazoa</taxon>
        <taxon>Ecdysozoa</taxon>
        <taxon>Nematoda</taxon>
        <taxon>Chromadorea</taxon>
        <taxon>Rhabditida</taxon>
        <taxon>Rhabditina</taxon>
        <taxon>Rhabditomorpha</taxon>
        <taxon>Strongyloidea</taxon>
        <taxon>Trichostrongylidae</taxon>
        <taxon>Trichostrongylus</taxon>
    </lineage>
</organism>
<proteinExistence type="predicted"/>
<evidence type="ECO:0000313" key="2">
    <source>
        <dbReference type="EMBL" id="KAK5980226.1"/>
    </source>
</evidence>
<protein>
    <submittedName>
        <fullName evidence="2">Uncharacterized protein</fullName>
    </submittedName>
</protein>
<sequence>MGSIVMMWDDAYVVPIGTPVNTPLPEISGQRDSWSSPHSVITSLEYFSAFRPLVTWADRMLDESSPDSSPAITGRAIIISCAVLYFGIALVFFLAFSCCRETITSGKSS</sequence>
<gene>
    <name evidence="2" type="ORF">GCK32_009653</name>
</gene>
<evidence type="ECO:0000313" key="3">
    <source>
        <dbReference type="Proteomes" id="UP001331761"/>
    </source>
</evidence>
<dbReference type="EMBL" id="WIXE01007664">
    <property type="protein sequence ID" value="KAK5980226.1"/>
    <property type="molecule type" value="Genomic_DNA"/>
</dbReference>
<feature type="transmembrane region" description="Helical" evidence="1">
    <location>
        <begin position="76"/>
        <end position="99"/>
    </location>
</feature>
<accession>A0AAN8FI01</accession>
<keyword evidence="1" id="KW-1133">Transmembrane helix</keyword>
<dbReference type="Proteomes" id="UP001331761">
    <property type="component" value="Unassembled WGS sequence"/>
</dbReference>
<reference evidence="2 3" key="1">
    <citation type="submission" date="2019-10" db="EMBL/GenBank/DDBJ databases">
        <title>Assembly and Annotation for the nematode Trichostrongylus colubriformis.</title>
        <authorList>
            <person name="Martin J."/>
        </authorList>
    </citation>
    <scope>NUCLEOTIDE SEQUENCE [LARGE SCALE GENOMIC DNA]</scope>
    <source>
        <strain evidence="2">G859</strain>
        <tissue evidence="2">Whole worm</tissue>
    </source>
</reference>
<keyword evidence="1" id="KW-0812">Transmembrane</keyword>